<evidence type="ECO:0008006" key="3">
    <source>
        <dbReference type="Google" id="ProtNLM"/>
    </source>
</evidence>
<sequence>MEKNCWCPLLLCILYPLILSISFNYSHQPCRQQANSSYHHSTILTDNVKSAYIFLNESVYTNVQARVILLFSRT</sequence>
<feature type="signal peptide" evidence="1">
    <location>
        <begin position="1"/>
        <end position="20"/>
    </location>
</feature>
<dbReference type="AlphaFoldDB" id="A0A2P2IJ66"/>
<evidence type="ECO:0000313" key="2">
    <source>
        <dbReference type="EMBL" id="MBW81264.1"/>
    </source>
</evidence>
<proteinExistence type="predicted"/>
<keyword evidence="1" id="KW-0732">Signal</keyword>
<accession>A0A2P2IJ66</accession>
<organism evidence="2">
    <name type="scientific">Rhizophora mucronata</name>
    <name type="common">Asiatic mangrove</name>
    <dbReference type="NCBI Taxonomy" id="61149"/>
    <lineage>
        <taxon>Eukaryota</taxon>
        <taxon>Viridiplantae</taxon>
        <taxon>Streptophyta</taxon>
        <taxon>Embryophyta</taxon>
        <taxon>Tracheophyta</taxon>
        <taxon>Spermatophyta</taxon>
        <taxon>Magnoliopsida</taxon>
        <taxon>eudicotyledons</taxon>
        <taxon>Gunneridae</taxon>
        <taxon>Pentapetalae</taxon>
        <taxon>rosids</taxon>
        <taxon>fabids</taxon>
        <taxon>Malpighiales</taxon>
        <taxon>Rhizophoraceae</taxon>
        <taxon>Rhizophora</taxon>
    </lineage>
</organism>
<feature type="chain" id="PRO_5015104813" description="Secreted protein" evidence="1">
    <location>
        <begin position="21"/>
        <end position="74"/>
    </location>
</feature>
<reference evidence="2" key="1">
    <citation type="submission" date="2018-02" db="EMBL/GenBank/DDBJ databases">
        <title>Rhizophora mucronata_Transcriptome.</title>
        <authorList>
            <person name="Meera S.P."/>
            <person name="Sreeshan A."/>
            <person name="Augustine A."/>
        </authorList>
    </citation>
    <scope>NUCLEOTIDE SEQUENCE</scope>
    <source>
        <tissue evidence="2">Leaf</tissue>
    </source>
</reference>
<dbReference type="EMBL" id="GGEC01000781">
    <property type="protein sequence ID" value="MBW81264.1"/>
    <property type="molecule type" value="Transcribed_RNA"/>
</dbReference>
<protein>
    <recommendedName>
        <fullName evidence="3">Secreted protein</fullName>
    </recommendedName>
</protein>
<name>A0A2P2IJ66_RHIMU</name>
<evidence type="ECO:0000256" key="1">
    <source>
        <dbReference type="SAM" id="SignalP"/>
    </source>
</evidence>